<dbReference type="SMART" id="SM00066">
    <property type="entry name" value="GAL4"/>
    <property type="match status" value="1"/>
</dbReference>
<dbReference type="GO" id="GO:0000981">
    <property type="term" value="F:DNA-binding transcription factor activity, RNA polymerase II-specific"/>
    <property type="evidence" value="ECO:0007669"/>
    <property type="project" value="InterPro"/>
</dbReference>
<keyword evidence="4" id="KW-0238">DNA-binding</keyword>
<evidence type="ECO:0000256" key="5">
    <source>
        <dbReference type="ARBA" id="ARBA00023163"/>
    </source>
</evidence>
<evidence type="ECO:0000256" key="6">
    <source>
        <dbReference type="ARBA" id="ARBA00023242"/>
    </source>
</evidence>
<keyword evidence="10" id="KW-1185">Reference proteome</keyword>
<feature type="compositionally biased region" description="Polar residues" evidence="7">
    <location>
        <begin position="1"/>
        <end position="11"/>
    </location>
</feature>
<dbReference type="EMBL" id="JAPDRK010000015">
    <property type="protein sequence ID" value="KAJ9605944.1"/>
    <property type="molecule type" value="Genomic_DNA"/>
</dbReference>
<feature type="compositionally biased region" description="Basic and acidic residues" evidence="7">
    <location>
        <begin position="121"/>
        <end position="132"/>
    </location>
</feature>
<dbReference type="GO" id="GO:0005634">
    <property type="term" value="C:nucleus"/>
    <property type="evidence" value="ECO:0007669"/>
    <property type="project" value="UniProtKB-SubCell"/>
</dbReference>
<evidence type="ECO:0000256" key="1">
    <source>
        <dbReference type="ARBA" id="ARBA00004123"/>
    </source>
</evidence>
<keyword evidence="6" id="KW-0539">Nucleus</keyword>
<dbReference type="SUPFAM" id="SSF57701">
    <property type="entry name" value="Zn2/Cys6 DNA-binding domain"/>
    <property type="match status" value="1"/>
</dbReference>
<dbReference type="Pfam" id="PF04082">
    <property type="entry name" value="Fungal_trans"/>
    <property type="match status" value="1"/>
</dbReference>
<dbReference type="GO" id="GO:0006351">
    <property type="term" value="P:DNA-templated transcription"/>
    <property type="evidence" value="ECO:0007669"/>
    <property type="project" value="InterPro"/>
</dbReference>
<evidence type="ECO:0000256" key="4">
    <source>
        <dbReference type="ARBA" id="ARBA00023125"/>
    </source>
</evidence>
<feature type="region of interest" description="Disordered" evidence="7">
    <location>
        <begin position="98"/>
        <end position="134"/>
    </location>
</feature>
<dbReference type="InterPro" id="IPR007219">
    <property type="entry name" value="XnlR_reg_dom"/>
</dbReference>
<feature type="domain" description="Zn(2)-C6 fungal-type" evidence="8">
    <location>
        <begin position="35"/>
        <end position="65"/>
    </location>
</feature>
<name>A0AA39CF67_9EURO</name>
<evidence type="ECO:0000256" key="3">
    <source>
        <dbReference type="ARBA" id="ARBA00023015"/>
    </source>
</evidence>
<dbReference type="InterPro" id="IPR036864">
    <property type="entry name" value="Zn2-C6_fun-type_DNA-bd_sf"/>
</dbReference>
<keyword evidence="3" id="KW-0805">Transcription regulation</keyword>
<dbReference type="GO" id="GO:0003677">
    <property type="term" value="F:DNA binding"/>
    <property type="evidence" value="ECO:0007669"/>
    <property type="project" value="UniProtKB-KW"/>
</dbReference>
<dbReference type="GO" id="GO:0008270">
    <property type="term" value="F:zinc ion binding"/>
    <property type="evidence" value="ECO:0007669"/>
    <property type="project" value="InterPro"/>
</dbReference>
<evidence type="ECO:0000259" key="8">
    <source>
        <dbReference type="PROSITE" id="PS50048"/>
    </source>
</evidence>
<evidence type="ECO:0000313" key="10">
    <source>
        <dbReference type="Proteomes" id="UP001172673"/>
    </source>
</evidence>
<dbReference type="InterPro" id="IPR050613">
    <property type="entry name" value="Sec_Metabolite_Reg"/>
</dbReference>
<feature type="region of interest" description="Disordered" evidence="7">
    <location>
        <begin position="161"/>
        <end position="197"/>
    </location>
</feature>
<dbReference type="SMART" id="SM00906">
    <property type="entry name" value="Fungal_trans"/>
    <property type="match status" value="1"/>
</dbReference>
<dbReference type="CDD" id="cd00067">
    <property type="entry name" value="GAL4"/>
    <property type="match status" value="1"/>
</dbReference>
<feature type="compositionally biased region" description="Acidic residues" evidence="7">
    <location>
        <begin position="164"/>
        <end position="184"/>
    </location>
</feature>
<dbReference type="Pfam" id="PF00172">
    <property type="entry name" value="Zn_clus"/>
    <property type="match status" value="1"/>
</dbReference>
<reference evidence="9" key="1">
    <citation type="submission" date="2022-10" db="EMBL/GenBank/DDBJ databases">
        <title>Culturing micro-colonial fungi from biological soil crusts in the Mojave desert and describing Neophaeococcomyces mojavensis, and introducing the new genera and species Taxawa tesnikishii.</title>
        <authorList>
            <person name="Kurbessoian T."/>
            <person name="Stajich J.E."/>
        </authorList>
    </citation>
    <scope>NUCLEOTIDE SEQUENCE</scope>
    <source>
        <strain evidence="9">TK_41</strain>
    </source>
</reference>
<dbReference type="InterPro" id="IPR001138">
    <property type="entry name" value="Zn2Cys6_DnaBD"/>
</dbReference>
<dbReference type="PROSITE" id="PS00463">
    <property type="entry name" value="ZN2_CY6_FUNGAL_1"/>
    <property type="match status" value="1"/>
</dbReference>
<keyword evidence="2" id="KW-0479">Metal-binding</keyword>
<dbReference type="PROSITE" id="PS50048">
    <property type="entry name" value="ZN2_CY6_FUNGAL_2"/>
    <property type="match status" value="1"/>
</dbReference>
<gene>
    <name evidence="9" type="ORF">H2200_009793</name>
</gene>
<dbReference type="AlphaFoldDB" id="A0AA39CF67"/>
<sequence>MLPVESDTNNVRVKPFSASPGNKDGDSPQLMMPYTCQTCARRKVRCDKTKPICASCRKSKVECIYQAPLPRRRKRKLSDTANARLGQYARILAQHGLLPPDISTSTPTDDSPHVQEPTTSDENRESYPETSKRGQLVAVDGKSIYLDSNLWCNLADDAKRGVPDDDFDVEEGEEEEEEEEEEEGAEHGRQRRNRTTSASLTGLIDDPLTGTFVASYQSLQHYHPTHAEAMTLWQMHVENVEPICKILHIPTISQMVGRASQAPDAISEADECLLFAIYQFAVFSATAEDCARSFGQSRQKMLQKFHSATRQALVNSCFLRTTEMSILQALVLFLIPGRYMYDPHTYWILTGVAIRIAQRMGLHRDGEHLGLDPFEIEMRRRLFYQLLPLDGIASQMSGTDIASTSFTWDTQPPSNINDDQIWPGMTEPPQEQKGATEMIFCLTRACVGQALVRAGKSEHSKGNKNDVELVISQTESLVEEKYIRYCNVINPLHYLTVCMARSAITAMRLRARLHKDKIHTMTDTDRRELFHLCQEILETDLAASANTGLTRYRWHLRSFFVWGSWDSLIFTITSLQKPNLLLMQTTEAAWRRIGELYNNHSELLKSKQALQIAIRRITLKAWTANPPHSRLPEPSFITALRSRSRSGRKRPDKTGGIGTVANGTEITIDETPSTDANEYLTSLSDIPGFDLVDDFSLDSVDWAFWDQMIQGYQAQGE</sequence>
<protein>
    <recommendedName>
        <fullName evidence="8">Zn(2)-C6 fungal-type domain-containing protein</fullName>
    </recommendedName>
</protein>
<evidence type="ECO:0000256" key="7">
    <source>
        <dbReference type="SAM" id="MobiDB-lite"/>
    </source>
</evidence>
<proteinExistence type="predicted"/>
<evidence type="ECO:0000313" key="9">
    <source>
        <dbReference type="EMBL" id="KAJ9605944.1"/>
    </source>
</evidence>
<dbReference type="PANTHER" id="PTHR31001:SF85">
    <property type="entry name" value="ZN(II)2CYS6 TRANSCRIPTION FACTOR (EUROFUNG)"/>
    <property type="match status" value="1"/>
</dbReference>
<keyword evidence="5" id="KW-0804">Transcription</keyword>
<evidence type="ECO:0000256" key="2">
    <source>
        <dbReference type="ARBA" id="ARBA00022723"/>
    </source>
</evidence>
<comment type="subcellular location">
    <subcellularLocation>
        <location evidence="1">Nucleus</location>
    </subcellularLocation>
</comment>
<comment type="caution">
    <text evidence="9">The sequence shown here is derived from an EMBL/GenBank/DDBJ whole genome shotgun (WGS) entry which is preliminary data.</text>
</comment>
<organism evidence="9 10">
    <name type="scientific">Cladophialophora chaetospira</name>
    <dbReference type="NCBI Taxonomy" id="386627"/>
    <lineage>
        <taxon>Eukaryota</taxon>
        <taxon>Fungi</taxon>
        <taxon>Dikarya</taxon>
        <taxon>Ascomycota</taxon>
        <taxon>Pezizomycotina</taxon>
        <taxon>Eurotiomycetes</taxon>
        <taxon>Chaetothyriomycetidae</taxon>
        <taxon>Chaetothyriales</taxon>
        <taxon>Herpotrichiellaceae</taxon>
        <taxon>Cladophialophora</taxon>
    </lineage>
</organism>
<feature type="region of interest" description="Disordered" evidence="7">
    <location>
        <begin position="1"/>
        <end position="29"/>
    </location>
</feature>
<dbReference type="Proteomes" id="UP001172673">
    <property type="component" value="Unassembled WGS sequence"/>
</dbReference>
<dbReference type="PANTHER" id="PTHR31001">
    <property type="entry name" value="UNCHARACTERIZED TRANSCRIPTIONAL REGULATORY PROTEIN"/>
    <property type="match status" value="1"/>
</dbReference>
<dbReference type="Gene3D" id="4.10.240.10">
    <property type="entry name" value="Zn(2)-C6 fungal-type DNA-binding domain"/>
    <property type="match status" value="1"/>
</dbReference>
<accession>A0AA39CF67</accession>
<dbReference type="CDD" id="cd12148">
    <property type="entry name" value="fungal_TF_MHR"/>
    <property type="match status" value="1"/>
</dbReference>